<dbReference type="Gene3D" id="1.20.1250.20">
    <property type="entry name" value="MFS general substrate transporter like domains"/>
    <property type="match status" value="1"/>
</dbReference>
<feature type="transmembrane region" description="Helical" evidence="5">
    <location>
        <begin position="378"/>
        <end position="398"/>
    </location>
</feature>
<protein>
    <recommendedName>
        <fullName evidence="8">Major facilitator superfamily (MFS) profile domain-containing protein</fullName>
    </recommendedName>
</protein>
<evidence type="ECO:0000256" key="2">
    <source>
        <dbReference type="ARBA" id="ARBA00022692"/>
    </source>
</evidence>
<dbReference type="RefSeq" id="XP_056767524.1">
    <property type="nucleotide sequence ID" value="XM_056908906.1"/>
</dbReference>
<comment type="subcellular location">
    <subcellularLocation>
        <location evidence="1">Membrane</location>
        <topology evidence="1">Multi-pass membrane protein</topology>
    </subcellularLocation>
</comment>
<name>A0AAD6G3Y3_9EURO</name>
<feature type="transmembrane region" description="Helical" evidence="5">
    <location>
        <begin position="298"/>
        <end position="325"/>
    </location>
</feature>
<reference evidence="6" key="1">
    <citation type="submission" date="2022-12" db="EMBL/GenBank/DDBJ databases">
        <authorList>
            <person name="Petersen C."/>
        </authorList>
    </citation>
    <scope>NUCLEOTIDE SEQUENCE</scope>
    <source>
        <strain evidence="6">IBT 16125</strain>
    </source>
</reference>
<feature type="transmembrane region" description="Helical" evidence="5">
    <location>
        <begin position="439"/>
        <end position="463"/>
    </location>
</feature>
<dbReference type="InterPro" id="IPR036259">
    <property type="entry name" value="MFS_trans_sf"/>
</dbReference>
<keyword evidence="7" id="KW-1185">Reference proteome</keyword>
<evidence type="ECO:0000256" key="5">
    <source>
        <dbReference type="SAM" id="Phobius"/>
    </source>
</evidence>
<dbReference type="GO" id="GO:0005886">
    <property type="term" value="C:plasma membrane"/>
    <property type="evidence" value="ECO:0007669"/>
    <property type="project" value="TreeGrafter"/>
</dbReference>
<feature type="transmembrane region" description="Helical" evidence="5">
    <location>
        <begin position="337"/>
        <end position="357"/>
    </location>
</feature>
<dbReference type="Proteomes" id="UP001213681">
    <property type="component" value="Unassembled WGS sequence"/>
</dbReference>
<gene>
    <name evidence="6" type="ORF">N7458_005524</name>
</gene>
<dbReference type="PANTHER" id="PTHR23502:SF164">
    <property type="entry name" value="MAJOR FACILITATOR SUPERFAMILY (MFS) PROFILE DOMAIN-CONTAINING PROTEIN"/>
    <property type="match status" value="1"/>
</dbReference>
<sequence>MRTKSSVDDIDAECTEDASKEVVKNGDPISTFQLIDEAGEIRLVPVPSRDPNAEHPVDEDLDAGIGLGAIQAIAGILPVMATYYMGLDSAQSSNSAVHARAMTASPVPAIPGAPSYQTSSQLVYRNQVRHGVRFCVWCAASHGAARSLYSHIAARCIMGLGVGSVESLVPPILRDLHYVHERNSRIAAMWASGGIFGAAIAAVSFIMVLCFIPETTWPRTDGSIREKAHRSFCFIKRTKVFAGGTAPVGVDGYADAVRPSNRSYSYLYSLRLISEHGSLKAVMTAAVDLLRCVCLPNAIWVVCLNAVFIGASLSTGLVFGVVLVAPPYDWKESNVGLMGIPLAVAGILSVLISGIGADIIIRWKAKRNNGIHEPEHQLLNMILPILTGFVGSLLFGIACNDPYRYHWIVPMIAFGLQQFGFVSANVVATTYTIECYRGLASALVIVVGALRNIVGFGISYSAVSFVDRNGFLGCFGTYSGLLGAMALLGIPFNIFGKKLRGRMESWKVGSVTV</sequence>
<feature type="transmembrane region" description="Helical" evidence="5">
    <location>
        <begin position="404"/>
        <end position="427"/>
    </location>
</feature>
<proteinExistence type="predicted"/>
<evidence type="ECO:0008006" key="8">
    <source>
        <dbReference type="Google" id="ProtNLM"/>
    </source>
</evidence>
<dbReference type="AlphaFoldDB" id="A0AAD6G3Y3"/>
<feature type="transmembrane region" description="Helical" evidence="5">
    <location>
        <begin position="187"/>
        <end position="212"/>
    </location>
</feature>
<keyword evidence="2 5" id="KW-0812">Transmembrane</keyword>
<dbReference type="GeneID" id="81599149"/>
<evidence type="ECO:0000256" key="4">
    <source>
        <dbReference type="ARBA" id="ARBA00023136"/>
    </source>
</evidence>
<organism evidence="6 7">
    <name type="scientific">Penicillium daleae</name>
    <dbReference type="NCBI Taxonomy" id="63821"/>
    <lineage>
        <taxon>Eukaryota</taxon>
        <taxon>Fungi</taxon>
        <taxon>Dikarya</taxon>
        <taxon>Ascomycota</taxon>
        <taxon>Pezizomycotina</taxon>
        <taxon>Eurotiomycetes</taxon>
        <taxon>Eurotiomycetidae</taxon>
        <taxon>Eurotiales</taxon>
        <taxon>Aspergillaceae</taxon>
        <taxon>Penicillium</taxon>
    </lineage>
</organism>
<evidence type="ECO:0000313" key="6">
    <source>
        <dbReference type="EMBL" id="KAJ5454568.1"/>
    </source>
</evidence>
<dbReference type="EMBL" id="JAPVEA010000005">
    <property type="protein sequence ID" value="KAJ5454568.1"/>
    <property type="molecule type" value="Genomic_DNA"/>
</dbReference>
<evidence type="ECO:0000256" key="1">
    <source>
        <dbReference type="ARBA" id="ARBA00004141"/>
    </source>
</evidence>
<feature type="transmembrane region" description="Helical" evidence="5">
    <location>
        <begin position="475"/>
        <end position="495"/>
    </location>
</feature>
<keyword evidence="4 5" id="KW-0472">Membrane</keyword>
<reference evidence="6" key="2">
    <citation type="journal article" date="2023" name="IMA Fungus">
        <title>Comparative genomic study of the Penicillium genus elucidates a diverse pangenome and 15 lateral gene transfer events.</title>
        <authorList>
            <person name="Petersen C."/>
            <person name="Sorensen T."/>
            <person name="Nielsen M.R."/>
            <person name="Sondergaard T.E."/>
            <person name="Sorensen J.L."/>
            <person name="Fitzpatrick D.A."/>
            <person name="Frisvad J.C."/>
            <person name="Nielsen K.L."/>
        </authorList>
    </citation>
    <scope>NUCLEOTIDE SEQUENCE</scope>
    <source>
        <strain evidence="6">IBT 16125</strain>
    </source>
</reference>
<dbReference type="GO" id="GO:0022857">
    <property type="term" value="F:transmembrane transporter activity"/>
    <property type="evidence" value="ECO:0007669"/>
    <property type="project" value="TreeGrafter"/>
</dbReference>
<comment type="caution">
    <text evidence="6">The sequence shown here is derived from an EMBL/GenBank/DDBJ whole genome shotgun (WGS) entry which is preliminary data.</text>
</comment>
<dbReference type="SUPFAM" id="SSF103473">
    <property type="entry name" value="MFS general substrate transporter"/>
    <property type="match status" value="1"/>
</dbReference>
<evidence type="ECO:0000313" key="7">
    <source>
        <dbReference type="Proteomes" id="UP001213681"/>
    </source>
</evidence>
<dbReference type="PANTHER" id="PTHR23502">
    <property type="entry name" value="MAJOR FACILITATOR SUPERFAMILY"/>
    <property type="match status" value="1"/>
</dbReference>
<evidence type="ECO:0000256" key="3">
    <source>
        <dbReference type="ARBA" id="ARBA00022989"/>
    </source>
</evidence>
<keyword evidence="3 5" id="KW-1133">Transmembrane helix</keyword>
<accession>A0AAD6G3Y3</accession>